<dbReference type="Gene3D" id="3.30.200.20">
    <property type="entry name" value="Phosphorylase Kinase, domain 1"/>
    <property type="match status" value="1"/>
</dbReference>
<feature type="compositionally biased region" description="Polar residues" evidence="6">
    <location>
        <begin position="455"/>
        <end position="464"/>
    </location>
</feature>
<dbReference type="InterPro" id="IPR011009">
    <property type="entry name" value="Kinase-like_dom_sf"/>
</dbReference>
<accession>A0ABR1JW08</accession>
<evidence type="ECO:0000256" key="4">
    <source>
        <dbReference type="ARBA" id="ARBA00022777"/>
    </source>
</evidence>
<name>A0ABR1JW08_9AGAR</name>
<keyword evidence="4" id="KW-0418">Kinase</keyword>
<evidence type="ECO:0000256" key="5">
    <source>
        <dbReference type="ARBA" id="ARBA00022840"/>
    </source>
</evidence>
<protein>
    <recommendedName>
        <fullName evidence="7">Protein kinase domain-containing protein</fullName>
    </recommendedName>
</protein>
<evidence type="ECO:0000256" key="3">
    <source>
        <dbReference type="ARBA" id="ARBA00022741"/>
    </source>
</evidence>
<dbReference type="Pfam" id="PF00069">
    <property type="entry name" value="Pkinase"/>
    <property type="match status" value="1"/>
</dbReference>
<comment type="caution">
    <text evidence="8">The sequence shown here is derived from an EMBL/GenBank/DDBJ whole genome shotgun (WGS) entry which is preliminary data.</text>
</comment>
<reference evidence="8 9" key="1">
    <citation type="submission" date="2024-01" db="EMBL/GenBank/DDBJ databases">
        <title>A draft genome for the cacao thread blight pathogen Marasmiellus scandens.</title>
        <authorList>
            <person name="Baruah I.K."/>
            <person name="Leung J."/>
            <person name="Bukari Y."/>
            <person name="Amoako-Attah I."/>
            <person name="Meinhardt L.W."/>
            <person name="Bailey B.A."/>
            <person name="Cohen S.P."/>
        </authorList>
    </citation>
    <scope>NUCLEOTIDE SEQUENCE [LARGE SCALE GENOMIC DNA]</scope>
    <source>
        <strain evidence="8 9">GH-19</strain>
    </source>
</reference>
<gene>
    <name evidence="8" type="ORF">VKT23_002795</name>
</gene>
<dbReference type="InterPro" id="IPR000719">
    <property type="entry name" value="Prot_kinase_dom"/>
</dbReference>
<dbReference type="EMBL" id="JBANRG010000003">
    <property type="protein sequence ID" value="KAK7468285.1"/>
    <property type="molecule type" value="Genomic_DNA"/>
</dbReference>
<dbReference type="PANTHER" id="PTHR24351">
    <property type="entry name" value="RIBOSOMAL PROTEIN S6 KINASE"/>
    <property type="match status" value="1"/>
</dbReference>
<sequence length="759" mass="84637">MVNELSILEMLNEHDKPFVPKIRWRVFDEEGIVLVMVNNHSAEGNVEGPLESNDLLFYASEIAEGLSILHDAGIRHRDLNPRNVMIGADGHIVLAGFEYALSPLRKHSSVVPTTNDSGPRQVPARENEYRAPEALLGWTEDEAVDSWSFGCLVYFLVVGEHPFVFEFQEPRNKVLSRILFSEEWWDCEARLELKDLISKCIECNPKLRLDIRGIKNHRYFASVDWMEVNRMSIPAPYIPNYHSISKSTLGIPSKSGVAKTTTPISTPPLFSKTIEAIFQPAPSEPIQEDSERNNRLSIVTTSNQDHKSSSVYSLQARHSVQDLLPKIFRSPSLDEDALEDNKTRLSHPKVIESPPVIRAPSYERLKAQQDLSPEERMTVFWDTIDQDVKMSKSRNWFGKPTIANALPSSPSPSLPSSPNLSSSIFDSDYLKPRKLRKQRSSIITSQTQRISQLFTRSSMSNLSPNKLPKMKRTKSTPVFPSVDPTLEMHKIIETNEEHVHEQSTHEDKEMEPLDLPSGIEQIGSGIGFTFYNVPDASKTKASICSGQNMAGIGSGSRLGLGIGLGFGNGHGRFTPRKSNLFGGMLKSRSKAKPGDVWQDEVEGRRSLAQSLWSKRGKSTRWPPQMTPIRETNESESDAPRSERAGVSIDADTQRDVFRCGSTWSMLPDASKEILPGVVCIGDPEISPMTATDSTVGNSPFSELGPLEPGTRVLSESLKDILRGDRTREGRDTESYLDMGRATLRLIGSTSSLVLGTRRD</sequence>
<evidence type="ECO:0000256" key="6">
    <source>
        <dbReference type="SAM" id="MobiDB-lite"/>
    </source>
</evidence>
<evidence type="ECO:0000313" key="8">
    <source>
        <dbReference type="EMBL" id="KAK7468285.1"/>
    </source>
</evidence>
<feature type="region of interest" description="Disordered" evidence="6">
    <location>
        <begin position="455"/>
        <end position="482"/>
    </location>
</feature>
<proteinExistence type="predicted"/>
<keyword evidence="9" id="KW-1185">Reference proteome</keyword>
<keyword evidence="5" id="KW-0067">ATP-binding</keyword>
<keyword evidence="2" id="KW-0808">Transferase</keyword>
<dbReference type="Gene3D" id="1.10.510.10">
    <property type="entry name" value="Transferase(Phosphotransferase) domain 1"/>
    <property type="match status" value="1"/>
</dbReference>
<evidence type="ECO:0000256" key="1">
    <source>
        <dbReference type="ARBA" id="ARBA00022527"/>
    </source>
</evidence>
<feature type="region of interest" description="Disordered" evidence="6">
    <location>
        <begin position="611"/>
        <end position="645"/>
    </location>
</feature>
<evidence type="ECO:0000256" key="2">
    <source>
        <dbReference type="ARBA" id="ARBA00022679"/>
    </source>
</evidence>
<dbReference type="PROSITE" id="PS50011">
    <property type="entry name" value="PROTEIN_KINASE_DOM"/>
    <property type="match status" value="1"/>
</dbReference>
<dbReference type="Proteomes" id="UP001498398">
    <property type="component" value="Unassembled WGS sequence"/>
</dbReference>
<evidence type="ECO:0000313" key="9">
    <source>
        <dbReference type="Proteomes" id="UP001498398"/>
    </source>
</evidence>
<evidence type="ECO:0000259" key="7">
    <source>
        <dbReference type="PROSITE" id="PS50011"/>
    </source>
</evidence>
<organism evidence="8 9">
    <name type="scientific">Marasmiellus scandens</name>
    <dbReference type="NCBI Taxonomy" id="2682957"/>
    <lineage>
        <taxon>Eukaryota</taxon>
        <taxon>Fungi</taxon>
        <taxon>Dikarya</taxon>
        <taxon>Basidiomycota</taxon>
        <taxon>Agaricomycotina</taxon>
        <taxon>Agaricomycetes</taxon>
        <taxon>Agaricomycetidae</taxon>
        <taxon>Agaricales</taxon>
        <taxon>Marasmiineae</taxon>
        <taxon>Omphalotaceae</taxon>
        <taxon>Marasmiellus</taxon>
    </lineage>
</organism>
<keyword evidence="3" id="KW-0547">Nucleotide-binding</keyword>
<feature type="domain" description="Protein kinase" evidence="7">
    <location>
        <begin position="1"/>
        <end position="220"/>
    </location>
</feature>
<feature type="region of interest" description="Disordered" evidence="6">
    <location>
        <begin position="404"/>
        <end position="425"/>
    </location>
</feature>
<dbReference type="SUPFAM" id="SSF56112">
    <property type="entry name" value="Protein kinase-like (PK-like)"/>
    <property type="match status" value="1"/>
</dbReference>
<keyword evidence="1" id="KW-0723">Serine/threonine-protein kinase</keyword>
<dbReference type="SMART" id="SM00220">
    <property type="entry name" value="S_TKc"/>
    <property type="match status" value="1"/>
</dbReference>